<dbReference type="GO" id="GO:0005506">
    <property type="term" value="F:iron ion binding"/>
    <property type="evidence" value="ECO:0007669"/>
    <property type="project" value="InterPro"/>
</dbReference>
<evidence type="ECO:0000256" key="3">
    <source>
        <dbReference type="ARBA" id="ARBA00010617"/>
    </source>
</evidence>
<comment type="caution">
    <text evidence="13">The sequence shown here is derived from an EMBL/GenBank/DDBJ whole genome shotgun (WGS) entry which is preliminary data.</text>
</comment>
<gene>
    <name evidence="13" type="ORF">SAY87_031544</name>
</gene>
<accession>A0AAN7KPX3</accession>
<keyword evidence="10" id="KW-0503">Monooxygenase</keyword>
<keyword evidence="11 12" id="KW-0472">Membrane</keyword>
<dbReference type="AlphaFoldDB" id="A0AAN7KPX3"/>
<comment type="similarity">
    <text evidence="3">Belongs to the cytochrome P450 family.</text>
</comment>
<dbReference type="SUPFAM" id="SSF48264">
    <property type="entry name" value="Cytochrome P450"/>
    <property type="match status" value="1"/>
</dbReference>
<comment type="subcellular location">
    <subcellularLocation>
        <location evidence="2">Membrane</location>
    </subcellularLocation>
</comment>
<dbReference type="GO" id="GO:0020037">
    <property type="term" value="F:heme binding"/>
    <property type="evidence" value="ECO:0007669"/>
    <property type="project" value="InterPro"/>
</dbReference>
<protein>
    <recommendedName>
        <fullName evidence="15">Cytochrome P450</fullName>
    </recommendedName>
</protein>
<dbReference type="Pfam" id="PF00067">
    <property type="entry name" value="p450"/>
    <property type="match status" value="1"/>
</dbReference>
<dbReference type="Proteomes" id="UP001345219">
    <property type="component" value="Chromosome 24"/>
</dbReference>
<keyword evidence="5 12" id="KW-0812">Transmembrane</keyword>
<dbReference type="InterPro" id="IPR036396">
    <property type="entry name" value="Cyt_P450_sf"/>
</dbReference>
<evidence type="ECO:0000313" key="13">
    <source>
        <dbReference type="EMBL" id="KAK4771012.1"/>
    </source>
</evidence>
<keyword evidence="9" id="KW-0408">Iron</keyword>
<dbReference type="PRINTS" id="PR00463">
    <property type="entry name" value="EP450I"/>
</dbReference>
<dbReference type="Gene3D" id="1.10.630.10">
    <property type="entry name" value="Cytochrome P450"/>
    <property type="match status" value="1"/>
</dbReference>
<comment type="cofactor">
    <cofactor evidence="1">
        <name>heme</name>
        <dbReference type="ChEBI" id="CHEBI:30413"/>
    </cofactor>
</comment>
<evidence type="ECO:0000256" key="11">
    <source>
        <dbReference type="ARBA" id="ARBA00023136"/>
    </source>
</evidence>
<dbReference type="GO" id="GO:0016020">
    <property type="term" value="C:membrane"/>
    <property type="evidence" value="ECO:0007669"/>
    <property type="project" value="UniProtKB-SubCell"/>
</dbReference>
<dbReference type="GO" id="GO:0016705">
    <property type="term" value="F:oxidoreductase activity, acting on paired donors, with incorporation or reduction of molecular oxygen"/>
    <property type="evidence" value="ECO:0007669"/>
    <property type="project" value="InterPro"/>
</dbReference>
<name>A0AAN7KPX3_9MYRT</name>
<evidence type="ECO:0000256" key="8">
    <source>
        <dbReference type="ARBA" id="ARBA00023002"/>
    </source>
</evidence>
<evidence type="ECO:0008006" key="15">
    <source>
        <dbReference type="Google" id="ProtNLM"/>
    </source>
</evidence>
<keyword evidence="8" id="KW-0560">Oxidoreductase</keyword>
<dbReference type="GO" id="GO:0004497">
    <property type="term" value="F:monooxygenase activity"/>
    <property type="evidence" value="ECO:0007669"/>
    <property type="project" value="UniProtKB-KW"/>
</dbReference>
<evidence type="ECO:0000313" key="14">
    <source>
        <dbReference type="Proteomes" id="UP001345219"/>
    </source>
</evidence>
<evidence type="ECO:0000256" key="4">
    <source>
        <dbReference type="ARBA" id="ARBA00022617"/>
    </source>
</evidence>
<sequence>MAVSPVDESYSLTQSTTLYALFITLFALSIAFHYILSKLSSPGSHDKKIAPEAGGAWPLLGHLHLLNGPKPAHLVLAEMADKYGPIFTIRLDLRRAIVVSTSEAAKDCLTTNDRAFATRPSTVCSEVMAYNYAMVGFSPYGPY</sequence>
<dbReference type="InterPro" id="IPR001128">
    <property type="entry name" value="Cyt_P450"/>
</dbReference>
<keyword evidence="14" id="KW-1185">Reference proteome</keyword>
<keyword evidence="6" id="KW-0479">Metal-binding</keyword>
<evidence type="ECO:0000256" key="9">
    <source>
        <dbReference type="ARBA" id="ARBA00023004"/>
    </source>
</evidence>
<organism evidence="13 14">
    <name type="scientific">Trapa incisa</name>
    <dbReference type="NCBI Taxonomy" id="236973"/>
    <lineage>
        <taxon>Eukaryota</taxon>
        <taxon>Viridiplantae</taxon>
        <taxon>Streptophyta</taxon>
        <taxon>Embryophyta</taxon>
        <taxon>Tracheophyta</taxon>
        <taxon>Spermatophyta</taxon>
        <taxon>Magnoliopsida</taxon>
        <taxon>eudicotyledons</taxon>
        <taxon>Gunneridae</taxon>
        <taxon>Pentapetalae</taxon>
        <taxon>rosids</taxon>
        <taxon>malvids</taxon>
        <taxon>Myrtales</taxon>
        <taxon>Lythraceae</taxon>
        <taxon>Trapa</taxon>
    </lineage>
</organism>
<evidence type="ECO:0000256" key="5">
    <source>
        <dbReference type="ARBA" id="ARBA00022692"/>
    </source>
</evidence>
<evidence type="ECO:0000256" key="1">
    <source>
        <dbReference type="ARBA" id="ARBA00001971"/>
    </source>
</evidence>
<reference evidence="13 14" key="1">
    <citation type="journal article" date="2023" name="Hortic Res">
        <title>Pangenome of water caltrop reveals structural variations and asymmetric subgenome divergence after allopolyploidization.</title>
        <authorList>
            <person name="Zhang X."/>
            <person name="Chen Y."/>
            <person name="Wang L."/>
            <person name="Yuan Y."/>
            <person name="Fang M."/>
            <person name="Shi L."/>
            <person name="Lu R."/>
            <person name="Comes H.P."/>
            <person name="Ma Y."/>
            <person name="Chen Y."/>
            <person name="Huang G."/>
            <person name="Zhou Y."/>
            <person name="Zheng Z."/>
            <person name="Qiu Y."/>
        </authorList>
    </citation>
    <scope>NUCLEOTIDE SEQUENCE [LARGE SCALE GENOMIC DNA]</scope>
    <source>
        <tissue evidence="13">Roots</tissue>
    </source>
</reference>
<evidence type="ECO:0000256" key="12">
    <source>
        <dbReference type="SAM" id="Phobius"/>
    </source>
</evidence>
<dbReference type="PANTHER" id="PTHR47947:SF26">
    <property type="entry name" value="CYTOCHROME P450"/>
    <property type="match status" value="1"/>
</dbReference>
<proteinExistence type="inferred from homology"/>
<evidence type="ECO:0000256" key="10">
    <source>
        <dbReference type="ARBA" id="ARBA00023033"/>
    </source>
</evidence>
<evidence type="ECO:0000256" key="6">
    <source>
        <dbReference type="ARBA" id="ARBA00022723"/>
    </source>
</evidence>
<dbReference type="PANTHER" id="PTHR47947">
    <property type="entry name" value="CYTOCHROME P450 82C3-RELATED"/>
    <property type="match status" value="1"/>
</dbReference>
<keyword evidence="4" id="KW-0349">Heme</keyword>
<keyword evidence="7 12" id="KW-1133">Transmembrane helix</keyword>
<feature type="transmembrane region" description="Helical" evidence="12">
    <location>
        <begin position="18"/>
        <end position="36"/>
    </location>
</feature>
<dbReference type="InterPro" id="IPR002401">
    <property type="entry name" value="Cyt_P450_E_grp-I"/>
</dbReference>
<dbReference type="EMBL" id="JAXIOK010000005">
    <property type="protein sequence ID" value="KAK4771012.1"/>
    <property type="molecule type" value="Genomic_DNA"/>
</dbReference>
<evidence type="ECO:0000256" key="2">
    <source>
        <dbReference type="ARBA" id="ARBA00004370"/>
    </source>
</evidence>
<evidence type="ECO:0000256" key="7">
    <source>
        <dbReference type="ARBA" id="ARBA00022989"/>
    </source>
</evidence>
<dbReference type="InterPro" id="IPR050651">
    <property type="entry name" value="Plant_Cytochrome_P450_Monoox"/>
</dbReference>